<evidence type="ECO:0000256" key="2">
    <source>
        <dbReference type="ARBA" id="ARBA00022473"/>
    </source>
</evidence>
<evidence type="ECO:0000313" key="7">
    <source>
        <dbReference type="EMBL" id="NUU83798.1"/>
    </source>
</evidence>
<comment type="subcellular location">
    <subcellularLocation>
        <location evidence="1">Nucleus</location>
    </subcellularLocation>
</comment>
<evidence type="ECO:0000256" key="1">
    <source>
        <dbReference type="ARBA" id="ARBA00004123"/>
    </source>
</evidence>
<dbReference type="PANTHER" id="PTHR32263">
    <property type="entry name" value="INACTIVE POLY [ADP-RIBOSE] POLYMERASE SRO4-RELATED"/>
    <property type="match status" value="1"/>
</dbReference>
<dbReference type="EMBL" id="GILB01003465">
    <property type="protein sequence ID" value="NUU83798.1"/>
    <property type="molecule type" value="Transcribed_RNA"/>
</dbReference>
<reference evidence="7" key="1">
    <citation type="submission" date="2020-03" db="EMBL/GenBank/DDBJ databases">
        <authorList>
            <person name="Zhang R."/>
        </authorList>
    </citation>
    <scope>NUCLEOTIDE SEQUENCE</scope>
</reference>
<dbReference type="InterPro" id="IPR022003">
    <property type="entry name" value="RST"/>
</dbReference>
<name>A0A6M2EHU8_9ROSI</name>
<proteinExistence type="predicted"/>
<keyword evidence="4" id="KW-0539">Nucleus</keyword>
<dbReference type="Pfam" id="PF12174">
    <property type="entry name" value="RST"/>
    <property type="match status" value="1"/>
</dbReference>
<dbReference type="InterPro" id="IPR044964">
    <property type="entry name" value="RCD1/SRO1-5"/>
</dbReference>
<evidence type="ECO:0000256" key="3">
    <source>
        <dbReference type="ARBA" id="ARBA00023016"/>
    </source>
</evidence>
<dbReference type="AlphaFoldDB" id="A0A6M2EHU8"/>
<dbReference type="GO" id="GO:0005634">
    <property type="term" value="C:nucleus"/>
    <property type="evidence" value="ECO:0007669"/>
    <property type="project" value="UniProtKB-SubCell"/>
</dbReference>
<evidence type="ECO:0000256" key="5">
    <source>
        <dbReference type="SAM" id="MobiDB-lite"/>
    </source>
</evidence>
<accession>A0A6M2EHU8</accession>
<feature type="region of interest" description="Disordered" evidence="5">
    <location>
        <begin position="1"/>
        <end position="23"/>
    </location>
</feature>
<dbReference type="PROSITE" id="PS51059">
    <property type="entry name" value="PARP_CATALYTIC"/>
    <property type="match status" value="1"/>
</dbReference>
<dbReference type="SUPFAM" id="SSF56399">
    <property type="entry name" value="ADP-ribosylation"/>
    <property type="match status" value="1"/>
</dbReference>
<dbReference type="GO" id="GO:0003950">
    <property type="term" value="F:NAD+ poly-ADP-ribosyltransferase activity"/>
    <property type="evidence" value="ECO:0007669"/>
    <property type="project" value="InterPro"/>
</dbReference>
<protein>
    <recommendedName>
        <fullName evidence="6">PARP catalytic domain-containing protein</fullName>
    </recommendedName>
</protein>
<dbReference type="PANTHER" id="PTHR32263:SF14">
    <property type="entry name" value="INACTIVE POLY [ADP-RIBOSE] POLYMERASE SRO2-RELATED"/>
    <property type="match status" value="1"/>
</dbReference>
<feature type="compositionally biased region" description="Acidic residues" evidence="5">
    <location>
        <begin position="1"/>
        <end position="13"/>
    </location>
</feature>
<dbReference type="Gene3D" id="3.90.228.10">
    <property type="match status" value="1"/>
</dbReference>
<feature type="domain" description="PARP catalytic" evidence="6">
    <location>
        <begin position="35"/>
        <end position="253"/>
    </location>
</feature>
<keyword evidence="2" id="KW-0217">Developmental protein</keyword>
<sequence>MEEQDDTMEEQDDPVSMTVEDFDGGEAILEDSAGSETDDQLAHFAGLLKIGEETREYDGVKNTFLTGMKGHAKDTQVVAIYKNSASTSPMKARFAAFKAFEQVVSQKNGGQGNANVKYGWYSGSKEDISQIISHGFALCNGQSHGLGVYLSPTSFLLDGLEYSRADENDMRHILLCKVIMGKMEVIPAGSKQRYPSSGEFDSGVDNLEAPRRLVVWTPFINSHILPDYIISFKAPSSTTLLLNRINEIRNLGFVSVSALHLTMVKFLGPARGALVSRIYDDFAKRKVNVVQLFYAVRRITGDDQLLIEIFKSSTNKPVRRALKRTCAAQAAAELRRR</sequence>
<evidence type="ECO:0000256" key="4">
    <source>
        <dbReference type="ARBA" id="ARBA00023242"/>
    </source>
</evidence>
<organism evidence="7">
    <name type="scientific">Populus davidiana</name>
    <dbReference type="NCBI Taxonomy" id="266767"/>
    <lineage>
        <taxon>Eukaryota</taxon>
        <taxon>Viridiplantae</taxon>
        <taxon>Streptophyta</taxon>
        <taxon>Embryophyta</taxon>
        <taxon>Tracheophyta</taxon>
        <taxon>Spermatophyta</taxon>
        <taxon>Magnoliopsida</taxon>
        <taxon>eudicotyledons</taxon>
        <taxon>Gunneridae</taxon>
        <taxon>Pentapetalae</taxon>
        <taxon>rosids</taxon>
        <taxon>fabids</taxon>
        <taxon>Malpighiales</taxon>
        <taxon>Salicaceae</taxon>
        <taxon>Saliceae</taxon>
        <taxon>Populus</taxon>
    </lineage>
</organism>
<dbReference type="InterPro" id="IPR012317">
    <property type="entry name" value="Poly(ADP-ribose)pol_cat_dom"/>
</dbReference>
<evidence type="ECO:0000259" key="6">
    <source>
        <dbReference type="PROSITE" id="PS51059"/>
    </source>
</evidence>
<keyword evidence="3" id="KW-0346">Stress response</keyword>